<feature type="compositionally biased region" description="Basic and acidic residues" evidence="1">
    <location>
        <begin position="141"/>
        <end position="159"/>
    </location>
</feature>
<feature type="compositionally biased region" description="Acidic residues" evidence="1">
    <location>
        <begin position="78"/>
        <end position="92"/>
    </location>
</feature>
<feature type="region of interest" description="Disordered" evidence="1">
    <location>
        <begin position="1"/>
        <end position="243"/>
    </location>
</feature>
<reference evidence="2 3" key="1">
    <citation type="journal article" date="2017" name="Mol. Plant">
        <title>The Genome of Medicinal Plant Macleaya cordata Provides New Insights into Benzylisoquinoline Alkaloids Metabolism.</title>
        <authorList>
            <person name="Liu X."/>
            <person name="Liu Y."/>
            <person name="Huang P."/>
            <person name="Ma Y."/>
            <person name="Qing Z."/>
            <person name="Tang Q."/>
            <person name="Cao H."/>
            <person name="Cheng P."/>
            <person name="Zheng Y."/>
            <person name="Yuan Z."/>
            <person name="Zhou Y."/>
            <person name="Liu J."/>
            <person name="Tang Z."/>
            <person name="Zhuo Y."/>
            <person name="Zhang Y."/>
            <person name="Yu L."/>
            <person name="Huang J."/>
            <person name="Yang P."/>
            <person name="Peng Q."/>
            <person name="Zhang J."/>
            <person name="Jiang W."/>
            <person name="Zhang Z."/>
            <person name="Lin K."/>
            <person name="Ro D.K."/>
            <person name="Chen X."/>
            <person name="Xiong X."/>
            <person name="Shang Y."/>
            <person name="Huang S."/>
            <person name="Zeng J."/>
        </authorList>
    </citation>
    <scope>NUCLEOTIDE SEQUENCE [LARGE SCALE GENOMIC DNA]</scope>
    <source>
        <strain evidence="3">cv. BLH2017</strain>
        <tissue evidence="2">Root</tissue>
    </source>
</reference>
<dbReference type="AlphaFoldDB" id="A0A200QVJ9"/>
<keyword evidence="3" id="KW-1185">Reference proteome</keyword>
<proteinExistence type="predicted"/>
<dbReference type="FunCoup" id="A0A200QVJ9">
    <property type="interactions" value="1933"/>
</dbReference>
<feature type="compositionally biased region" description="Polar residues" evidence="1">
    <location>
        <begin position="108"/>
        <end position="120"/>
    </location>
</feature>
<organism evidence="2 3">
    <name type="scientific">Macleaya cordata</name>
    <name type="common">Five-seeded plume-poppy</name>
    <name type="synonym">Bocconia cordata</name>
    <dbReference type="NCBI Taxonomy" id="56857"/>
    <lineage>
        <taxon>Eukaryota</taxon>
        <taxon>Viridiplantae</taxon>
        <taxon>Streptophyta</taxon>
        <taxon>Embryophyta</taxon>
        <taxon>Tracheophyta</taxon>
        <taxon>Spermatophyta</taxon>
        <taxon>Magnoliopsida</taxon>
        <taxon>Ranunculales</taxon>
        <taxon>Papaveraceae</taxon>
        <taxon>Papaveroideae</taxon>
        <taxon>Macleaya</taxon>
    </lineage>
</organism>
<dbReference type="STRING" id="56857.A0A200QVJ9"/>
<feature type="region of interest" description="Disordered" evidence="1">
    <location>
        <begin position="542"/>
        <end position="565"/>
    </location>
</feature>
<dbReference type="Proteomes" id="UP000195402">
    <property type="component" value="Unassembled WGS sequence"/>
</dbReference>
<evidence type="ECO:0000313" key="2">
    <source>
        <dbReference type="EMBL" id="OVA14493.1"/>
    </source>
</evidence>
<evidence type="ECO:0000313" key="3">
    <source>
        <dbReference type="Proteomes" id="UP000195402"/>
    </source>
</evidence>
<name>A0A200QVJ9_MACCD</name>
<evidence type="ECO:0000256" key="1">
    <source>
        <dbReference type="SAM" id="MobiDB-lite"/>
    </source>
</evidence>
<protein>
    <submittedName>
        <fullName evidence="2">Uncharacterized protein</fullName>
    </submittedName>
</protein>
<gene>
    <name evidence="2" type="ORF">BVC80_1037g34</name>
</gene>
<sequence length="847" mass="98822">MPKRKSRKSIRLPRSRLDEEEDSSTRNPKMTEQEEEEPNLKNQNPKLTEEEEEDANLENQNPEMIEEEANLQNQNPETIEEDKEEKNGDEDLQIQNPKKILEVEALTEDSNSIHGESQSLIPKMIEEDQQPQQSETLDQDQDLRSEDHQKEQQENKQELEEPEGMAMSPDSLSNFPPAYDMPMPDFNPEKSVSPKGDDQQPEVFPVSPTVHPPTAQDSSVRDLALENPPPTAPKKAPYRKKPLNKKQRAVLEKKLLQVKQNLQPIPFVPTRTLDFSKHEKLFKSLGLWDFAHIEFDREIRFDLLALLIANYNSSSRSSSVNDYRIMVNRADLARALKLPMKKDRINPLEAIDFDNEVLSEESISFIEEFVSNWILLHEDIWAMPNEVLTWTRYIKEGQPQKVDWPGLIWFMVEKELVQGPQLKSCYYASHLQYLMRSQRVDLFREETRVEVLTDEGEDNVDTKMKSLEDFQGNELENQHIELTLGQDRNESEQQDRDEDVMDFEECKEPGGSSQWLLDGKNNIGQHFLRRCNSNKVDILEDQCEDKEEEEQEQEHEQEEERFDLSSKCATLERLASTDLLQAMGTTSIPFSPSIQLLDNNSTGELLQTRLNNNINLGGPSMFGNACKRELSHEDDVRQHSFNDHNKRMRNTWDQKGSDFDMCIEHINSWMGKAKMMYEEKEDAFMAAQMNQEYLMSELQQRDSFIANLQRTKCEEVQKRDMEIYKLDHELRMMSKLLEGYRTALKETRQVFSDYRKRCPEPEEPFYKDVPGSGGLVLSVMALEKQRLEREEEEKIQRCFFEEKIKDFELGWFDKLESQGRGIASASPKTFHFDFVIPCNCCRDSCLI</sequence>
<comment type="caution">
    <text evidence="2">The sequence shown here is derived from an EMBL/GenBank/DDBJ whole genome shotgun (WGS) entry which is preliminary data.</text>
</comment>
<feature type="compositionally biased region" description="Basic residues" evidence="1">
    <location>
        <begin position="1"/>
        <end position="14"/>
    </location>
</feature>
<dbReference type="PANTHER" id="PTHR35120:SF2">
    <property type="entry name" value="AMINOTRANSFERASE-LIKE PLANT MOBILE DOMAIN-CONTAINING PROTEIN"/>
    <property type="match status" value="1"/>
</dbReference>
<accession>A0A200QVJ9</accession>
<dbReference type="InParanoid" id="A0A200QVJ9"/>
<dbReference type="OMA" id="FRIMVNR"/>
<dbReference type="OrthoDB" id="1935530at2759"/>
<dbReference type="PANTHER" id="PTHR35120">
    <property type="entry name" value="HISTONE ACETYLTRANSFERASE KAT6B-LIKE"/>
    <property type="match status" value="1"/>
</dbReference>
<dbReference type="EMBL" id="MVGT01001040">
    <property type="protein sequence ID" value="OVA14493.1"/>
    <property type="molecule type" value="Genomic_DNA"/>
</dbReference>
<feature type="compositionally biased region" description="Acidic residues" evidence="1">
    <location>
        <begin position="542"/>
        <end position="561"/>
    </location>
</feature>